<evidence type="ECO:0000313" key="1">
    <source>
        <dbReference type="EMBL" id="MBB5220826.1"/>
    </source>
</evidence>
<dbReference type="EMBL" id="JACHFM010000001">
    <property type="protein sequence ID" value="MBB5220826.1"/>
    <property type="molecule type" value="Genomic_DNA"/>
</dbReference>
<organism evidence="1 2">
    <name type="scientific">Amaricoccus macauensis</name>
    <dbReference type="NCBI Taxonomy" id="57001"/>
    <lineage>
        <taxon>Bacteria</taxon>
        <taxon>Pseudomonadati</taxon>
        <taxon>Pseudomonadota</taxon>
        <taxon>Alphaproteobacteria</taxon>
        <taxon>Rhodobacterales</taxon>
        <taxon>Paracoccaceae</taxon>
        <taxon>Amaricoccus</taxon>
    </lineage>
</organism>
<reference evidence="1 2" key="1">
    <citation type="submission" date="2020-08" db="EMBL/GenBank/DDBJ databases">
        <title>Genomic Encyclopedia of Type Strains, Phase IV (KMG-IV): sequencing the most valuable type-strain genomes for metagenomic binning, comparative biology and taxonomic classification.</title>
        <authorList>
            <person name="Goeker M."/>
        </authorList>
    </citation>
    <scope>NUCLEOTIDE SEQUENCE [LARGE SCALE GENOMIC DNA]</scope>
    <source>
        <strain evidence="1 2">DSM 101730</strain>
    </source>
</reference>
<comment type="caution">
    <text evidence="1">The sequence shown here is derived from an EMBL/GenBank/DDBJ whole genome shotgun (WGS) entry which is preliminary data.</text>
</comment>
<dbReference type="Pfam" id="PF02620">
    <property type="entry name" value="YceD"/>
    <property type="match status" value="1"/>
</dbReference>
<dbReference type="InterPro" id="IPR003772">
    <property type="entry name" value="YceD"/>
</dbReference>
<name>A0A840SLT4_9RHOB</name>
<evidence type="ECO:0000313" key="2">
    <source>
        <dbReference type="Proteomes" id="UP000549457"/>
    </source>
</evidence>
<proteinExistence type="predicted"/>
<dbReference type="AlphaFoldDB" id="A0A840SLT4"/>
<dbReference type="RefSeq" id="WP_184147221.1">
    <property type="nucleotide sequence ID" value="NZ_JACHFM010000001.1"/>
</dbReference>
<dbReference type="Proteomes" id="UP000549457">
    <property type="component" value="Unassembled WGS sequence"/>
</dbReference>
<sequence length="183" mass="19673">MPELISHAADNPEFARVVELRQIRDLSQFAFDISPQPAEAVALAELLGARAVRKLRFSGRLTPVGKGGWDLDAELGATVVQTCVVSLEPVTTRVDERVHRAFLPETASSAEIVVSPDEDDEVEPLGDRIDLGRIAIEALALALPAYPRKAGATLEAGDDDDADRPRPFAALAALREKLDPGDT</sequence>
<protein>
    <submittedName>
        <fullName evidence="1">Uncharacterized metal-binding protein YceD (DUF177 family)</fullName>
    </submittedName>
</protein>
<gene>
    <name evidence="1" type="ORF">HNP73_000747</name>
</gene>
<keyword evidence="2" id="KW-1185">Reference proteome</keyword>
<accession>A0A840SLT4</accession>